<dbReference type="Proteomes" id="UP001159428">
    <property type="component" value="Unassembled WGS sequence"/>
</dbReference>
<dbReference type="EMBL" id="CALNXJ010000006">
    <property type="protein sequence ID" value="CAH3042846.1"/>
    <property type="molecule type" value="Genomic_DNA"/>
</dbReference>
<protein>
    <submittedName>
        <fullName evidence="1">Uncharacterized protein</fullName>
    </submittedName>
</protein>
<keyword evidence="2" id="KW-1185">Reference proteome</keyword>
<dbReference type="InterPro" id="IPR036691">
    <property type="entry name" value="Endo/exonu/phosph_ase_sf"/>
</dbReference>
<gene>
    <name evidence="1" type="ORF">PMEA_00029049</name>
</gene>
<organism evidence="1 2">
    <name type="scientific">Pocillopora meandrina</name>
    <dbReference type="NCBI Taxonomy" id="46732"/>
    <lineage>
        <taxon>Eukaryota</taxon>
        <taxon>Metazoa</taxon>
        <taxon>Cnidaria</taxon>
        <taxon>Anthozoa</taxon>
        <taxon>Hexacorallia</taxon>
        <taxon>Scleractinia</taxon>
        <taxon>Astrocoeniina</taxon>
        <taxon>Pocilloporidae</taxon>
        <taxon>Pocillopora</taxon>
    </lineage>
</organism>
<evidence type="ECO:0000313" key="1">
    <source>
        <dbReference type="EMBL" id="CAH3042846.1"/>
    </source>
</evidence>
<dbReference type="Gene3D" id="3.60.10.10">
    <property type="entry name" value="Endonuclease/exonuclease/phosphatase"/>
    <property type="match status" value="1"/>
</dbReference>
<comment type="caution">
    <text evidence="1">The sequence shown here is derived from an EMBL/GenBank/DDBJ whole genome shotgun (WGS) entry which is preliminary data.</text>
</comment>
<sequence length="147" mass="16879">MIERAHRTGVRPRSDIKFSVVGITETWLMDSPVGVEIDGYNFVYKNRSVKSGGGVGLYVSDNLDFRIRTDIYADEAEVMEALFIEIIRPHEKISLLICYIMGVFNLNLLKKSKPQRHRGIPRWPVFSPVFSVNHVTFPNYFSHCNSD</sequence>
<dbReference type="AlphaFoldDB" id="A0AAU9W0T5"/>
<proteinExistence type="predicted"/>
<accession>A0AAU9W0T5</accession>
<name>A0AAU9W0T5_9CNID</name>
<evidence type="ECO:0000313" key="2">
    <source>
        <dbReference type="Proteomes" id="UP001159428"/>
    </source>
</evidence>
<reference evidence="1 2" key="1">
    <citation type="submission" date="2022-05" db="EMBL/GenBank/DDBJ databases">
        <authorList>
            <consortium name="Genoscope - CEA"/>
            <person name="William W."/>
        </authorList>
    </citation>
    <scope>NUCLEOTIDE SEQUENCE [LARGE SCALE GENOMIC DNA]</scope>
</reference>